<sequence length="283" mass="32764">MSSSYHPQTDGQTEALNRCLEMYLRCMVAEEPRKWETYLMWAEYWYNTAHQMSAGMTPFKALYGRNPHVLSNYIEGSSKNDQVSTTLNDRDAVLRELKHNLSQAQLGMKNQADQYRRELEFQEGYWVFVRLQPCRQMSLKLHQHQKLSPKFFGPYQIVKRIGAVAYQLELPPTAKIHPVFHISKLKLCRDEPLHQITPLPLLMDATTPDLDDQLLNLEDKVLEKGKGNVVNANVAQHKGGNEVDKQQPTKINHEAKTVTKVQDVRRGTRKKLPPCTLTDYVRY</sequence>
<evidence type="ECO:0000259" key="1">
    <source>
        <dbReference type="PROSITE" id="PS50994"/>
    </source>
</evidence>
<comment type="caution">
    <text evidence="2">The sequence shown here is derived from an EMBL/GenBank/DDBJ whole genome shotgun (WGS) entry which is preliminary data.</text>
</comment>
<protein>
    <recommendedName>
        <fullName evidence="1">Integrase catalytic domain-containing protein</fullName>
    </recommendedName>
</protein>
<dbReference type="Pfam" id="PF24626">
    <property type="entry name" value="SH3_Tf2-1"/>
    <property type="match status" value="1"/>
</dbReference>
<dbReference type="PANTHER" id="PTHR45835">
    <property type="entry name" value="YALI0A06105P"/>
    <property type="match status" value="1"/>
</dbReference>
<dbReference type="OrthoDB" id="5554229at2759"/>
<dbReference type="GO" id="GO:0015074">
    <property type="term" value="P:DNA integration"/>
    <property type="evidence" value="ECO:0007669"/>
    <property type="project" value="InterPro"/>
</dbReference>
<dbReference type="InterPro" id="IPR001584">
    <property type="entry name" value="Integrase_cat-core"/>
</dbReference>
<keyword evidence="3" id="KW-1185">Reference proteome</keyword>
<dbReference type="Proteomes" id="UP001165190">
    <property type="component" value="Unassembled WGS sequence"/>
</dbReference>
<gene>
    <name evidence="2" type="ORF">HRI_001590400</name>
</gene>
<accession>A0A9W7HLC8</accession>
<dbReference type="Gene3D" id="3.30.420.10">
    <property type="entry name" value="Ribonuclease H-like superfamily/Ribonuclease H"/>
    <property type="match status" value="1"/>
</dbReference>
<dbReference type="InterPro" id="IPR056924">
    <property type="entry name" value="SH3_Tf2-1"/>
</dbReference>
<dbReference type="InterPro" id="IPR036397">
    <property type="entry name" value="RNaseH_sf"/>
</dbReference>
<dbReference type="GO" id="GO:0003676">
    <property type="term" value="F:nucleic acid binding"/>
    <property type="evidence" value="ECO:0007669"/>
    <property type="project" value="InterPro"/>
</dbReference>
<evidence type="ECO:0000313" key="3">
    <source>
        <dbReference type="Proteomes" id="UP001165190"/>
    </source>
</evidence>
<name>A0A9W7HLC8_HIBTR</name>
<dbReference type="SUPFAM" id="SSF53098">
    <property type="entry name" value="Ribonuclease H-like"/>
    <property type="match status" value="1"/>
</dbReference>
<dbReference type="PANTHER" id="PTHR45835:SF99">
    <property type="entry name" value="CHROMO DOMAIN-CONTAINING PROTEIN-RELATED"/>
    <property type="match status" value="1"/>
</dbReference>
<evidence type="ECO:0000313" key="2">
    <source>
        <dbReference type="EMBL" id="GMI79211.1"/>
    </source>
</evidence>
<proteinExistence type="predicted"/>
<feature type="domain" description="Integrase catalytic" evidence="1">
    <location>
        <begin position="1"/>
        <end position="66"/>
    </location>
</feature>
<dbReference type="InterPro" id="IPR012337">
    <property type="entry name" value="RNaseH-like_sf"/>
</dbReference>
<organism evidence="2 3">
    <name type="scientific">Hibiscus trionum</name>
    <name type="common">Flower of an hour</name>
    <dbReference type="NCBI Taxonomy" id="183268"/>
    <lineage>
        <taxon>Eukaryota</taxon>
        <taxon>Viridiplantae</taxon>
        <taxon>Streptophyta</taxon>
        <taxon>Embryophyta</taxon>
        <taxon>Tracheophyta</taxon>
        <taxon>Spermatophyta</taxon>
        <taxon>Magnoliopsida</taxon>
        <taxon>eudicotyledons</taxon>
        <taxon>Gunneridae</taxon>
        <taxon>Pentapetalae</taxon>
        <taxon>rosids</taxon>
        <taxon>malvids</taxon>
        <taxon>Malvales</taxon>
        <taxon>Malvaceae</taxon>
        <taxon>Malvoideae</taxon>
        <taxon>Hibiscus</taxon>
    </lineage>
</organism>
<dbReference type="PROSITE" id="PS50994">
    <property type="entry name" value="INTEGRASE"/>
    <property type="match status" value="1"/>
</dbReference>
<dbReference type="AlphaFoldDB" id="A0A9W7HLC8"/>
<reference evidence="2" key="1">
    <citation type="submission" date="2023-05" db="EMBL/GenBank/DDBJ databases">
        <title>Genome and transcriptome analyses reveal genes involved in the formation of fine ridges on petal epidermal cells in Hibiscus trionum.</title>
        <authorList>
            <person name="Koshimizu S."/>
            <person name="Masuda S."/>
            <person name="Ishii T."/>
            <person name="Shirasu K."/>
            <person name="Hoshino A."/>
            <person name="Arita M."/>
        </authorList>
    </citation>
    <scope>NUCLEOTIDE SEQUENCE</scope>
    <source>
        <strain evidence="2">Hamamatsu line</strain>
    </source>
</reference>
<dbReference type="EMBL" id="BSYR01000016">
    <property type="protein sequence ID" value="GMI79211.1"/>
    <property type="molecule type" value="Genomic_DNA"/>
</dbReference>